<proteinExistence type="predicted"/>
<feature type="compositionally biased region" description="Basic and acidic residues" evidence="1">
    <location>
        <begin position="267"/>
        <end position="276"/>
    </location>
</feature>
<organism evidence="3 4">
    <name type="scientific">Trametes cubensis</name>
    <dbReference type="NCBI Taxonomy" id="1111947"/>
    <lineage>
        <taxon>Eukaryota</taxon>
        <taxon>Fungi</taxon>
        <taxon>Dikarya</taxon>
        <taxon>Basidiomycota</taxon>
        <taxon>Agaricomycotina</taxon>
        <taxon>Agaricomycetes</taxon>
        <taxon>Polyporales</taxon>
        <taxon>Polyporaceae</taxon>
        <taxon>Trametes</taxon>
    </lineage>
</organism>
<comment type="caution">
    <text evidence="3">The sequence shown here is derived from an EMBL/GenBank/DDBJ whole genome shotgun (WGS) entry which is preliminary data.</text>
</comment>
<keyword evidence="2" id="KW-0472">Membrane</keyword>
<keyword evidence="2" id="KW-1133">Transmembrane helix</keyword>
<sequence>MADDSNSAIDFYSSVAIKNYCAIGASAMLWFDFLTTIDMEYHRIWERKFTGATLVCGGLMRTSDALNLINDFALSAFTCLRVYGIWGRNWEPLVAVLPVVLSKPALEILIEHVESSEYYAFKAIPIASEAIIIILTWIKTLGILRLARQTGMRTPLAALLFRDGTVYFLFTLMAQLPILVPTPDQYAAIWAIWQGVAPVFTNIAVARLILNLRGVYFADSTGGEGETSLHLSSMRFRGLSSANIVGNLGATLMLPSNSAELTGIPFDARRPSDNARSRSGPAQPDEMSASEAVDINDAWDLEDETPEYCDDPFLRGMREAVTADSTGEIMMPLSHC</sequence>
<reference evidence="3" key="1">
    <citation type="submission" date="2022-11" db="EMBL/GenBank/DDBJ databases">
        <title>Genome Sequence of Cubamyces cubensis.</title>
        <authorList>
            <person name="Buettner E."/>
        </authorList>
    </citation>
    <scope>NUCLEOTIDE SEQUENCE</scope>
    <source>
        <strain evidence="3">MPL-01</strain>
    </source>
</reference>
<dbReference type="Proteomes" id="UP001215151">
    <property type="component" value="Unassembled WGS sequence"/>
</dbReference>
<accession>A0AAD7TIP2</accession>
<protein>
    <submittedName>
        <fullName evidence="3">Uncharacterized protein</fullName>
    </submittedName>
</protein>
<keyword evidence="4" id="KW-1185">Reference proteome</keyword>
<gene>
    <name evidence="3" type="ORF">ONZ51_g10829</name>
</gene>
<dbReference type="AlphaFoldDB" id="A0AAD7TIP2"/>
<feature type="transmembrane region" description="Helical" evidence="2">
    <location>
        <begin position="118"/>
        <end position="138"/>
    </location>
</feature>
<evidence type="ECO:0000256" key="2">
    <source>
        <dbReference type="SAM" id="Phobius"/>
    </source>
</evidence>
<evidence type="ECO:0000313" key="3">
    <source>
        <dbReference type="EMBL" id="KAJ8462554.1"/>
    </source>
</evidence>
<feature type="region of interest" description="Disordered" evidence="1">
    <location>
        <begin position="265"/>
        <end position="291"/>
    </location>
</feature>
<feature type="transmembrane region" description="Helical" evidence="2">
    <location>
        <begin position="186"/>
        <end position="210"/>
    </location>
</feature>
<feature type="transmembrane region" description="Helical" evidence="2">
    <location>
        <begin position="159"/>
        <end position="180"/>
    </location>
</feature>
<evidence type="ECO:0000256" key="1">
    <source>
        <dbReference type="SAM" id="MobiDB-lite"/>
    </source>
</evidence>
<name>A0AAD7TIP2_9APHY</name>
<keyword evidence="2" id="KW-0812">Transmembrane</keyword>
<dbReference type="EMBL" id="JAPEVG010000457">
    <property type="protein sequence ID" value="KAJ8462554.1"/>
    <property type="molecule type" value="Genomic_DNA"/>
</dbReference>
<evidence type="ECO:0000313" key="4">
    <source>
        <dbReference type="Proteomes" id="UP001215151"/>
    </source>
</evidence>